<accession>A0ABS4GYD9</accession>
<dbReference type="InterPro" id="IPR009057">
    <property type="entry name" value="Homeodomain-like_sf"/>
</dbReference>
<organism evidence="4 5">
    <name type="scientific">Paenibacillus sediminis</name>
    <dbReference type="NCBI Taxonomy" id="664909"/>
    <lineage>
        <taxon>Bacteria</taxon>
        <taxon>Bacillati</taxon>
        <taxon>Bacillota</taxon>
        <taxon>Bacilli</taxon>
        <taxon>Bacillales</taxon>
        <taxon>Paenibacillaceae</taxon>
        <taxon>Paenibacillus</taxon>
    </lineage>
</organism>
<dbReference type="PRINTS" id="PR00455">
    <property type="entry name" value="HTHTETR"/>
</dbReference>
<name>A0ABS4GYD9_9BACL</name>
<dbReference type="InterPro" id="IPR023772">
    <property type="entry name" value="DNA-bd_HTH_TetR-type_CS"/>
</dbReference>
<dbReference type="SUPFAM" id="SSF46689">
    <property type="entry name" value="Homeodomain-like"/>
    <property type="match status" value="1"/>
</dbReference>
<dbReference type="PROSITE" id="PS50977">
    <property type="entry name" value="HTH_TETR_2"/>
    <property type="match status" value="1"/>
</dbReference>
<gene>
    <name evidence="4" type="ORF">J2Z20_000139</name>
</gene>
<dbReference type="PANTHER" id="PTHR30055">
    <property type="entry name" value="HTH-TYPE TRANSCRIPTIONAL REGULATOR RUTR"/>
    <property type="match status" value="1"/>
</dbReference>
<dbReference type="PANTHER" id="PTHR30055:SF241">
    <property type="entry name" value="TRANSCRIPTIONAL REGULATORY PROTEIN"/>
    <property type="match status" value="1"/>
</dbReference>
<keyword evidence="1 2" id="KW-0238">DNA-binding</keyword>
<dbReference type="Proteomes" id="UP001519273">
    <property type="component" value="Unassembled WGS sequence"/>
</dbReference>
<protein>
    <submittedName>
        <fullName evidence="4">AcrR family transcriptional regulator</fullName>
    </submittedName>
</protein>
<comment type="caution">
    <text evidence="4">The sequence shown here is derived from an EMBL/GenBank/DDBJ whole genome shotgun (WGS) entry which is preliminary data.</text>
</comment>
<dbReference type="InterPro" id="IPR001647">
    <property type="entry name" value="HTH_TetR"/>
</dbReference>
<dbReference type="InterPro" id="IPR050109">
    <property type="entry name" value="HTH-type_TetR-like_transc_reg"/>
</dbReference>
<dbReference type="Pfam" id="PF00440">
    <property type="entry name" value="TetR_N"/>
    <property type="match status" value="1"/>
</dbReference>
<proteinExistence type="predicted"/>
<reference evidence="4 5" key="1">
    <citation type="submission" date="2021-03" db="EMBL/GenBank/DDBJ databases">
        <title>Genomic Encyclopedia of Type Strains, Phase IV (KMG-IV): sequencing the most valuable type-strain genomes for metagenomic binning, comparative biology and taxonomic classification.</title>
        <authorList>
            <person name="Goeker M."/>
        </authorList>
    </citation>
    <scope>NUCLEOTIDE SEQUENCE [LARGE SCALE GENOMIC DNA]</scope>
    <source>
        <strain evidence="4 5">DSM 23491</strain>
    </source>
</reference>
<feature type="DNA-binding region" description="H-T-H motif" evidence="2">
    <location>
        <begin position="34"/>
        <end position="53"/>
    </location>
</feature>
<dbReference type="InterPro" id="IPR036271">
    <property type="entry name" value="Tet_transcr_reg_TetR-rel_C_sf"/>
</dbReference>
<evidence type="ECO:0000313" key="4">
    <source>
        <dbReference type="EMBL" id="MBP1935278.1"/>
    </source>
</evidence>
<dbReference type="EMBL" id="JAGGKP010000001">
    <property type="protein sequence ID" value="MBP1935278.1"/>
    <property type="molecule type" value="Genomic_DNA"/>
</dbReference>
<dbReference type="PROSITE" id="PS01081">
    <property type="entry name" value="HTH_TETR_1"/>
    <property type="match status" value="1"/>
</dbReference>
<dbReference type="Gene3D" id="1.10.357.10">
    <property type="entry name" value="Tetracycline Repressor, domain 2"/>
    <property type="match status" value="1"/>
</dbReference>
<keyword evidence="5" id="KW-1185">Reference proteome</keyword>
<sequence>MSPKVSDAYKEEKRASILAGALHCFTEKGFQATTVEDIVRHLGISKGAIYSYFSSKEDMYIQMADDRMNAMVESLSAQFKDITSAADKIRFLFDRFQKQPLHELRKWLTFHMEFMLYAARQPELIDYFSKYSSKALSLVQKIIEDGKKSGECRADLDETAAPYLFWAVRDGLALQFMLYGEEADYRSILKDMENMVLRYILKSPPN</sequence>
<evidence type="ECO:0000256" key="1">
    <source>
        <dbReference type="ARBA" id="ARBA00023125"/>
    </source>
</evidence>
<evidence type="ECO:0000259" key="3">
    <source>
        <dbReference type="PROSITE" id="PS50977"/>
    </source>
</evidence>
<evidence type="ECO:0000313" key="5">
    <source>
        <dbReference type="Proteomes" id="UP001519273"/>
    </source>
</evidence>
<feature type="domain" description="HTH tetR-type" evidence="3">
    <location>
        <begin position="11"/>
        <end position="71"/>
    </location>
</feature>
<dbReference type="SUPFAM" id="SSF48498">
    <property type="entry name" value="Tetracyclin repressor-like, C-terminal domain"/>
    <property type="match status" value="1"/>
</dbReference>
<evidence type="ECO:0000256" key="2">
    <source>
        <dbReference type="PROSITE-ProRule" id="PRU00335"/>
    </source>
</evidence>
<dbReference type="RefSeq" id="WP_209844410.1">
    <property type="nucleotide sequence ID" value="NZ_CBCRVE010000001.1"/>
</dbReference>
<dbReference type="Gene3D" id="1.10.10.60">
    <property type="entry name" value="Homeodomain-like"/>
    <property type="match status" value="1"/>
</dbReference>